<gene>
    <name evidence="2" type="ORF">LY90DRAFT_706909</name>
</gene>
<name>A0A1Y2ALZ0_9FUNG</name>
<organism evidence="2 3">
    <name type="scientific">Neocallimastix californiae</name>
    <dbReference type="NCBI Taxonomy" id="1754190"/>
    <lineage>
        <taxon>Eukaryota</taxon>
        <taxon>Fungi</taxon>
        <taxon>Fungi incertae sedis</taxon>
        <taxon>Chytridiomycota</taxon>
        <taxon>Chytridiomycota incertae sedis</taxon>
        <taxon>Neocallimastigomycetes</taxon>
        <taxon>Neocallimastigales</taxon>
        <taxon>Neocallimastigaceae</taxon>
        <taxon>Neocallimastix</taxon>
    </lineage>
</organism>
<sequence length="234" mass="26318">MRLLSSVLSFLIASSFVVLNNNFVYATLGDEFEEAVLQNASPECMKDIEALDDNEYIVCQMNMNDYKMNPKEICNIYNNNCKEYFKDPLLIAPNCRDNEGIKSFGFVQLVRYVGLELSASCILDENGNICPISKAYGSGEELAGMDKDKIFHDNCKSKLCTEGFVEVVKDITKIYKQFGIPLSPEKESGLKNVVKQLKTQKCTSLHETSNAISNIKVEINFIIISLGLLILFLY</sequence>
<evidence type="ECO:0000313" key="3">
    <source>
        <dbReference type="Proteomes" id="UP000193920"/>
    </source>
</evidence>
<feature type="chain" id="PRO_5012869808" evidence="1">
    <location>
        <begin position="27"/>
        <end position="234"/>
    </location>
</feature>
<comment type="caution">
    <text evidence="2">The sequence shown here is derived from an EMBL/GenBank/DDBJ whole genome shotgun (WGS) entry which is preliminary data.</text>
</comment>
<keyword evidence="3" id="KW-1185">Reference proteome</keyword>
<evidence type="ECO:0000256" key="1">
    <source>
        <dbReference type="SAM" id="SignalP"/>
    </source>
</evidence>
<reference evidence="2 3" key="1">
    <citation type="submission" date="2016-08" db="EMBL/GenBank/DDBJ databases">
        <title>A Parts List for Fungal Cellulosomes Revealed by Comparative Genomics.</title>
        <authorList>
            <consortium name="DOE Joint Genome Institute"/>
            <person name="Haitjema C.H."/>
            <person name="Gilmore S.P."/>
            <person name="Henske J.K."/>
            <person name="Solomon K.V."/>
            <person name="De Groot R."/>
            <person name="Kuo A."/>
            <person name="Mondo S.J."/>
            <person name="Salamov A.A."/>
            <person name="Labutti K."/>
            <person name="Zhao Z."/>
            <person name="Chiniquy J."/>
            <person name="Barry K."/>
            <person name="Brewer H.M."/>
            <person name="Purvine S.O."/>
            <person name="Wright A.T."/>
            <person name="Boxma B."/>
            <person name="Van Alen T."/>
            <person name="Hackstein J.H."/>
            <person name="Baker S.E."/>
            <person name="Grigoriev I.V."/>
            <person name="O'Malley M.A."/>
        </authorList>
    </citation>
    <scope>NUCLEOTIDE SEQUENCE [LARGE SCALE GENOMIC DNA]</scope>
    <source>
        <strain evidence="2 3">G1</strain>
    </source>
</reference>
<protein>
    <submittedName>
        <fullName evidence="2">Uncharacterized protein</fullName>
    </submittedName>
</protein>
<feature type="signal peptide" evidence="1">
    <location>
        <begin position="1"/>
        <end position="26"/>
    </location>
</feature>
<proteinExistence type="predicted"/>
<evidence type="ECO:0000313" key="2">
    <source>
        <dbReference type="EMBL" id="ORY23237.1"/>
    </source>
</evidence>
<keyword evidence="1" id="KW-0732">Signal</keyword>
<dbReference type="Proteomes" id="UP000193920">
    <property type="component" value="Unassembled WGS sequence"/>
</dbReference>
<dbReference type="AlphaFoldDB" id="A0A1Y2ALZ0"/>
<dbReference type="EMBL" id="MCOG01000236">
    <property type="protein sequence ID" value="ORY23237.1"/>
    <property type="molecule type" value="Genomic_DNA"/>
</dbReference>
<accession>A0A1Y2ALZ0</accession>